<proteinExistence type="predicted"/>
<dbReference type="PANTHER" id="PTHR11645">
    <property type="entry name" value="PYRROLINE-5-CARBOXYLATE REDUCTASE"/>
    <property type="match status" value="1"/>
</dbReference>
<evidence type="ECO:0000313" key="3">
    <source>
        <dbReference type="EMBL" id="DAD24143.1"/>
    </source>
</evidence>
<gene>
    <name evidence="3" type="ORF">HUJ06_025606</name>
</gene>
<feature type="domain" description="Pyrroline-5-carboxylate reductase dimerisation" evidence="2">
    <location>
        <begin position="28"/>
        <end position="125"/>
    </location>
</feature>
<reference evidence="3 4" key="1">
    <citation type="journal article" date="2020" name="Mol. Biol. Evol.">
        <title>Distinct Expression and Methylation Patterns for Genes with Different Fates following a Single Whole-Genome Duplication in Flowering Plants.</title>
        <authorList>
            <person name="Shi T."/>
            <person name="Rahmani R.S."/>
            <person name="Gugger P.F."/>
            <person name="Wang M."/>
            <person name="Li H."/>
            <person name="Zhang Y."/>
            <person name="Li Z."/>
            <person name="Wang Q."/>
            <person name="Van de Peer Y."/>
            <person name="Marchal K."/>
            <person name="Chen J."/>
        </authorList>
    </citation>
    <scope>NUCLEOTIDE SEQUENCE [LARGE SCALE GENOMIC DNA]</scope>
    <source>
        <tissue evidence="3">Leaf</tissue>
    </source>
</reference>
<accession>A0A822XWL3</accession>
<protein>
    <recommendedName>
        <fullName evidence="2">Pyrroline-5-carboxylate reductase dimerisation domain-containing protein</fullName>
    </recommendedName>
</protein>
<sequence>MPNIPVVVDGELIVSLFGAIGNTWRANEKLFDVVTGLSGTGPCNKYLVVREVAVGLPRDLALDLASQTVLREAYMTNNIGKHPSQLIDDVASPGGTAINGMHELEKSVFCGVLMNVVVASTNVAEKYLRVRWCWIMLFNDLVSEKFAFLELDSFGVAYEDWSEMCFQI</sequence>
<evidence type="ECO:0000313" key="4">
    <source>
        <dbReference type="Proteomes" id="UP000607653"/>
    </source>
</evidence>
<dbReference type="InterPro" id="IPR008927">
    <property type="entry name" value="6-PGluconate_DH-like_C_sf"/>
</dbReference>
<keyword evidence="1" id="KW-0560">Oxidoreductase</keyword>
<dbReference type="Proteomes" id="UP000607653">
    <property type="component" value="Unassembled WGS sequence"/>
</dbReference>
<dbReference type="Pfam" id="PF14748">
    <property type="entry name" value="P5CR_dimer"/>
    <property type="match status" value="1"/>
</dbReference>
<dbReference type="AlphaFoldDB" id="A0A822XWL3"/>
<dbReference type="EMBL" id="DUZY01000001">
    <property type="protein sequence ID" value="DAD24143.1"/>
    <property type="molecule type" value="Genomic_DNA"/>
</dbReference>
<organism evidence="3 4">
    <name type="scientific">Nelumbo nucifera</name>
    <name type="common">Sacred lotus</name>
    <dbReference type="NCBI Taxonomy" id="4432"/>
    <lineage>
        <taxon>Eukaryota</taxon>
        <taxon>Viridiplantae</taxon>
        <taxon>Streptophyta</taxon>
        <taxon>Embryophyta</taxon>
        <taxon>Tracheophyta</taxon>
        <taxon>Spermatophyta</taxon>
        <taxon>Magnoliopsida</taxon>
        <taxon>Proteales</taxon>
        <taxon>Nelumbonaceae</taxon>
        <taxon>Nelumbo</taxon>
    </lineage>
</organism>
<dbReference type="InterPro" id="IPR029036">
    <property type="entry name" value="P5CR_dimer"/>
</dbReference>
<dbReference type="Gene3D" id="1.10.3730.10">
    <property type="entry name" value="ProC C-terminal domain-like"/>
    <property type="match status" value="1"/>
</dbReference>
<evidence type="ECO:0000259" key="2">
    <source>
        <dbReference type="Pfam" id="PF14748"/>
    </source>
</evidence>
<name>A0A822XWL3_NELNU</name>
<evidence type="ECO:0000256" key="1">
    <source>
        <dbReference type="ARBA" id="ARBA00023002"/>
    </source>
</evidence>
<dbReference type="GO" id="GO:0016491">
    <property type="term" value="F:oxidoreductase activity"/>
    <property type="evidence" value="ECO:0007669"/>
    <property type="project" value="UniProtKB-KW"/>
</dbReference>
<dbReference type="PANTHER" id="PTHR11645:SF0">
    <property type="entry name" value="PYRROLINE-5-CARBOXYLATE REDUCTASE 3"/>
    <property type="match status" value="1"/>
</dbReference>
<keyword evidence="4" id="KW-1185">Reference proteome</keyword>
<dbReference type="SUPFAM" id="SSF48179">
    <property type="entry name" value="6-phosphogluconate dehydrogenase C-terminal domain-like"/>
    <property type="match status" value="1"/>
</dbReference>
<comment type="caution">
    <text evidence="3">The sequence shown here is derived from an EMBL/GenBank/DDBJ whole genome shotgun (WGS) entry which is preliminary data.</text>
</comment>